<gene>
    <name evidence="1" type="ORF">PC129_g25548</name>
</gene>
<dbReference type="AlphaFoldDB" id="A0A8T1GWP3"/>
<comment type="caution">
    <text evidence="1">The sequence shown here is derived from an EMBL/GenBank/DDBJ whole genome shotgun (WGS) entry which is preliminary data.</text>
</comment>
<name>A0A8T1GWP3_9STRA</name>
<accession>A0A8T1GWP3</accession>
<dbReference type="EMBL" id="RCMV01006513">
    <property type="protein sequence ID" value="KAG3176584.1"/>
    <property type="molecule type" value="Genomic_DNA"/>
</dbReference>
<protein>
    <submittedName>
        <fullName evidence="1">Uncharacterized protein</fullName>
    </submittedName>
</protein>
<sequence length="160" mass="18283">MRTFVAKELKPFLSTDTISVKAHDKLVEKLVWKAQGVFLWLHLATRSVTIGIQNEDSEDMLLARLEELPSELTQLYADMWQRLNENNSVYRDTAARYFRYALQKRGLIPMFPEVGFPSGFPEIQQPVLFQIACAEAVDIQDILLSGTETVDFTQVQQLCG</sequence>
<dbReference type="PANTHER" id="PTHR10039">
    <property type="entry name" value="AMELOGENIN"/>
    <property type="match status" value="1"/>
</dbReference>
<organism evidence="1 2">
    <name type="scientific">Phytophthora cactorum</name>
    <dbReference type="NCBI Taxonomy" id="29920"/>
    <lineage>
        <taxon>Eukaryota</taxon>
        <taxon>Sar</taxon>
        <taxon>Stramenopiles</taxon>
        <taxon>Oomycota</taxon>
        <taxon>Peronosporomycetes</taxon>
        <taxon>Peronosporales</taxon>
        <taxon>Peronosporaceae</taxon>
        <taxon>Phytophthora</taxon>
    </lineage>
</organism>
<feature type="non-terminal residue" evidence="1">
    <location>
        <position position="160"/>
    </location>
</feature>
<dbReference type="Proteomes" id="UP000760860">
    <property type="component" value="Unassembled WGS sequence"/>
</dbReference>
<dbReference type="PANTHER" id="PTHR10039:SF5">
    <property type="entry name" value="NACHT DOMAIN-CONTAINING PROTEIN"/>
    <property type="match status" value="1"/>
</dbReference>
<evidence type="ECO:0000313" key="2">
    <source>
        <dbReference type="Proteomes" id="UP000760860"/>
    </source>
</evidence>
<proteinExistence type="predicted"/>
<evidence type="ECO:0000313" key="1">
    <source>
        <dbReference type="EMBL" id="KAG3176584.1"/>
    </source>
</evidence>
<reference evidence="1" key="1">
    <citation type="submission" date="2018-05" db="EMBL/GenBank/DDBJ databases">
        <title>Effector identification in a new, highly contiguous assembly of the strawberry crown rot pathogen Phytophthora cactorum.</title>
        <authorList>
            <person name="Armitage A.D."/>
            <person name="Nellist C.F."/>
            <person name="Bates H."/>
            <person name="Vickerstaff R.J."/>
            <person name="Harrison R.J."/>
        </authorList>
    </citation>
    <scope>NUCLEOTIDE SEQUENCE</scope>
    <source>
        <strain evidence="1">P421</strain>
    </source>
</reference>